<dbReference type="SUPFAM" id="SSF52540">
    <property type="entry name" value="P-loop containing nucleoside triphosphate hydrolases"/>
    <property type="match status" value="1"/>
</dbReference>
<sequence>MRLASTPVVELQRQLRDEVRQHYPAGRIVLGVDGIDGAGKTTFADGFAEVFAEADVAVFRASLDDFLRPRAERYARGRDSAVGFYRDTYDIPTFRRVLLDPFRDGARTSGATGFQLAAFDHRRDAPLEARWTTGPADAVLIVDGMFLQSPETQGIWNWTVWLEAPFAVAYARVSERDGTDPDPDAPANARYRGGQELYLREARPSAAASAIVDNTDPARPLRAHRDFC</sequence>
<dbReference type="OrthoDB" id="572586at2"/>
<evidence type="ECO:0000313" key="1">
    <source>
        <dbReference type="EMBL" id="KJL41376.1"/>
    </source>
</evidence>
<dbReference type="Gene3D" id="3.40.50.300">
    <property type="entry name" value="P-loop containing nucleotide triphosphate hydrolases"/>
    <property type="match status" value="1"/>
</dbReference>
<accession>A0A0F0LXE6</accession>
<organism evidence="1 2">
    <name type="scientific">Microbacterium ginsengisoli</name>
    <dbReference type="NCBI Taxonomy" id="400772"/>
    <lineage>
        <taxon>Bacteria</taxon>
        <taxon>Bacillati</taxon>
        <taxon>Actinomycetota</taxon>
        <taxon>Actinomycetes</taxon>
        <taxon>Micrococcales</taxon>
        <taxon>Microbacteriaceae</taxon>
        <taxon>Microbacterium</taxon>
    </lineage>
</organism>
<dbReference type="PATRIC" id="fig|400772.4.peg.355"/>
<comment type="caution">
    <text evidence="1">The sequence shown here is derived from an EMBL/GenBank/DDBJ whole genome shotgun (WGS) entry which is preliminary data.</text>
</comment>
<protein>
    <submittedName>
        <fullName evidence="1">Uridine kinase</fullName>
    </submittedName>
</protein>
<keyword evidence="2" id="KW-1185">Reference proteome</keyword>
<dbReference type="STRING" id="400772.RR49_00328"/>
<evidence type="ECO:0000313" key="2">
    <source>
        <dbReference type="Proteomes" id="UP000033451"/>
    </source>
</evidence>
<dbReference type="Proteomes" id="UP000033451">
    <property type="component" value="Unassembled WGS sequence"/>
</dbReference>
<keyword evidence="1" id="KW-0418">Kinase</keyword>
<dbReference type="GO" id="GO:0016301">
    <property type="term" value="F:kinase activity"/>
    <property type="evidence" value="ECO:0007669"/>
    <property type="project" value="UniProtKB-KW"/>
</dbReference>
<dbReference type="InterPro" id="IPR027417">
    <property type="entry name" value="P-loop_NTPase"/>
</dbReference>
<reference evidence="1 2" key="1">
    <citation type="submission" date="2015-02" db="EMBL/GenBank/DDBJ databases">
        <title>Draft genome sequences of ten Microbacterium spp. with emphasis on heavy metal contaminated environments.</title>
        <authorList>
            <person name="Corretto E."/>
        </authorList>
    </citation>
    <scope>NUCLEOTIDE SEQUENCE [LARGE SCALE GENOMIC DNA]</scope>
    <source>
        <strain evidence="1 2">DSM 18659</strain>
    </source>
</reference>
<gene>
    <name evidence="1" type="ORF">RR49_00328</name>
</gene>
<dbReference type="AlphaFoldDB" id="A0A0F0LXE6"/>
<keyword evidence="1" id="KW-0808">Transferase</keyword>
<dbReference type="EMBL" id="JYIY01000050">
    <property type="protein sequence ID" value="KJL41376.1"/>
    <property type="molecule type" value="Genomic_DNA"/>
</dbReference>
<proteinExistence type="predicted"/>
<name>A0A0F0LXE6_9MICO</name>
<dbReference type="RefSeq" id="WP_045246140.1">
    <property type="nucleotide sequence ID" value="NZ_JYIY01000050.1"/>
</dbReference>